<feature type="domain" description="Methyltransferase" evidence="2">
    <location>
        <begin position="134"/>
        <end position="332"/>
    </location>
</feature>
<feature type="region of interest" description="Disordered" evidence="1">
    <location>
        <begin position="265"/>
        <end position="284"/>
    </location>
</feature>
<dbReference type="InterPro" id="IPR029063">
    <property type="entry name" value="SAM-dependent_MTases_sf"/>
</dbReference>
<comment type="caution">
    <text evidence="3">The sequence shown here is derived from an EMBL/GenBank/DDBJ whole genome shotgun (WGS) entry which is preliminary data.</text>
</comment>
<feature type="region of interest" description="Disordered" evidence="1">
    <location>
        <begin position="464"/>
        <end position="505"/>
    </location>
</feature>
<proteinExistence type="predicted"/>
<dbReference type="Pfam" id="PF13679">
    <property type="entry name" value="Methyltransf_32"/>
    <property type="match status" value="1"/>
</dbReference>
<organism evidence="3 4">
    <name type="scientific">Homarus americanus</name>
    <name type="common">American lobster</name>
    <dbReference type="NCBI Taxonomy" id="6706"/>
    <lineage>
        <taxon>Eukaryota</taxon>
        <taxon>Metazoa</taxon>
        <taxon>Ecdysozoa</taxon>
        <taxon>Arthropoda</taxon>
        <taxon>Crustacea</taxon>
        <taxon>Multicrustacea</taxon>
        <taxon>Malacostraca</taxon>
        <taxon>Eumalacostraca</taxon>
        <taxon>Eucarida</taxon>
        <taxon>Decapoda</taxon>
        <taxon>Pleocyemata</taxon>
        <taxon>Astacidea</taxon>
        <taxon>Nephropoidea</taxon>
        <taxon>Nephropidae</taxon>
        <taxon>Homarus</taxon>
    </lineage>
</organism>
<name>A0A8J5N0P1_HOMAM</name>
<dbReference type="EMBL" id="JAHLQT010013773">
    <property type="protein sequence ID" value="KAG7170674.1"/>
    <property type="molecule type" value="Genomic_DNA"/>
</dbReference>
<dbReference type="SUPFAM" id="SSF53335">
    <property type="entry name" value="S-adenosyl-L-methionine-dependent methyltransferases"/>
    <property type="match status" value="1"/>
</dbReference>
<evidence type="ECO:0000313" key="3">
    <source>
        <dbReference type="EMBL" id="KAG7170674.1"/>
    </source>
</evidence>
<evidence type="ECO:0000313" key="4">
    <source>
        <dbReference type="Proteomes" id="UP000747542"/>
    </source>
</evidence>
<evidence type="ECO:0000256" key="1">
    <source>
        <dbReference type="SAM" id="MobiDB-lite"/>
    </source>
</evidence>
<accession>A0A8J5N0P1</accession>
<evidence type="ECO:0000259" key="2">
    <source>
        <dbReference type="Pfam" id="PF13679"/>
    </source>
</evidence>
<dbReference type="InterPro" id="IPR052220">
    <property type="entry name" value="METTL25"/>
</dbReference>
<dbReference type="PANTHER" id="PTHR12496">
    <property type="entry name" value="CGI-41 METHYLTRANSFERASE"/>
    <property type="match status" value="1"/>
</dbReference>
<dbReference type="Proteomes" id="UP000747542">
    <property type="component" value="Unassembled WGS sequence"/>
</dbReference>
<dbReference type="InterPro" id="IPR025714">
    <property type="entry name" value="Methyltranfer_dom"/>
</dbReference>
<feature type="compositionally biased region" description="Polar residues" evidence="1">
    <location>
        <begin position="473"/>
        <end position="483"/>
    </location>
</feature>
<dbReference type="Gene3D" id="3.40.50.150">
    <property type="entry name" value="Vaccinia Virus protein VP39"/>
    <property type="match status" value="1"/>
</dbReference>
<feature type="compositionally biased region" description="Basic and acidic residues" evidence="1">
    <location>
        <begin position="484"/>
        <end position="494"/>
    </location>
</feature>
<protein>
    <submittedName>
        <fullName evidence="3">rRNAD1-like 2</fullName>
    </submittedName>
</protein>
<reference evidence="3" key="1">
    <citation type="journal article" date="2021" name="Sci. Adv.">
        <title>The American lobster genome reveals insights on longevity, neural, and immune adaptations.</title>
        <authorList>
            <person name="Polinski J.M."/>
            <person name="Zimin A.V."/>
            <person name="Clark K.F."/>
            <person name="Kohn A.B."/>
            <person name="Sadowski N."/>
            <person name="Timp W."/>
            <person name="Ptitsyn A."/>
            <person name="Khanna P."/>
            <person name="Romanova D.Y."/>
            <person name="Williams P."/>
            <person name="Greenwood S.J."/>
            <person name="Moroz L.L."/>
            <person name="Walt D.R."/>
            <person name="Bodnar A.G."/>
        </authorList>
    </citation>
    <scope>NUCLEOTIDE SEQUENCE</scope>
    <source>
        <strain evidence="3">GMGI-L3</strain>
    </source>
</reference>
<gene>
    <name evidence="3" type="primary">Rrnad1-L2</name>
    <name evidence="3" type="ORF">Hamer_G013494</name>
</gene>
<sequence>MGYCILNFQYCTVSFSFLQRYPVMETRLLEDIIHLLQDVEWLYNFPVTQIFTRNVFSQMPEEWRDALLKLPVEILNTIPQYNSQEHWPSSLQLFLKKCKRLSLHHLVVNPHDGQPDTHQKMHLPQEITKGMSTKKKHEVASLLYLVKRLSDTTQSRHVLDVGSGIGYIDTLLHHILKFTILGAESVAEHVRSANTRQQKLSGQCTGIRHLHWSLADDEGTLHKAEEVISELVQVDQICTCQVTKKSSISGETSDKPPVFIMNKEHESSGYDEGNNSESVVNTDGHHPKKSAILLGLHACADLSPIMMKIYKESSRVSSLVLLSCCYHKMQKQSTHDVNISQPEKLCGQETVMEEEFVNFPMSKALKNILQQNNVHMSTFGLRLAAQESGLRWIRQTAKDHENHKKNVAYRALLEVFCIREGFTLRKLRRRCVRKSHFEDFSEYIRNVVVNYEFIPSKGNVHVTGPSKNKRFSDASSPHLQSTEKSQRTEKDNDAAPHQSLDTSERRDLPAVTEEYITRILQKCYEDYQHLFPLIEPLTGLQLALQPVMEALVFVDRVAYLKECGFTNVWLEKVFDVEVSPRNVALVALR</sequence>
<dbReference type="PANTHER" id="PTHR12496:SF0">
    <property type="entry name" value="METHYLTRANSFERASE DOMAIN-CONTAINING PROTEIN"/>
    <property type="match status" value="1"/>
</dbReference>
<dbReference type="AlphaFoldDB" id="A0A8J5N0P1"/>
<keyword evidence="4" id="KW-1185">Reference proteome</keyword>